<feature type="transmembrane region" description="Helical" evidence="1">
    <location>
        <begin position="6"/>
        <end position="26"/>
    </location>
</feature>
<evidence type="ECO:0000313" key="2">
    <source>
        <dbReference type="EMBL" id="KAA6316098.1"/>
    </source>
</evidence>
<dbReference type="AlphaFoldDB" id="A0A5J4Q4W4"/>
<evidence type="ECO:0000256" key="1">
    <source>
        <dbReference type="SAM" id="Phobius"/>
    </source>
</evidence>
<reference evidence="2" key="1">
    <citation type="submission" date="2019-03" db="EMBL/GenBank/DDBJ databases">
        <title>Single cell metagenomics reveals metabolic interactions within the superorganism composed of flagellate Streblomastix strix and complex community of Bacteroidetes bacteria on its surface.</title>
        <authorList>
            <person name="Treitli S.C."/>
            <person name="Kolisko M."/>
            <person name="Husnik F."/>
            <person name="Keeling P."/>
            <person name="Hampl V."/>
        </authorList>
    </citation>
    <scope>NUCLEOTIDE SEQUENCE</scope>
    <source>
        <strain evidence="2">STM</strain>
    </source>
</reference>
<keyword evidence="1" id="KW-0812">Transmembrane</keyword>
<gene>
    <name evidence="2" type="ORF">EZS27_033546</name>
</gene>
<name>A0A5J4Q4W4_9ZZZZ</name>
<protein>
    <submittedName>
        <fullName evidence="2">Uncharacterized protein</fullName>
    </submittedName>
</protein>
<sequence>MYNSWLGFTAVIMLVSTVMTLGYFNYLDKKRVELSFVDNRLKIEKNHQEIKKNEQPHITRSLQKRSKTTWKIFSG</sequence>
<keyword evidence="1" id="KW-0472">Membrane</keyword>
<accession>A0A5J4Q4W4</accession>
<proteinExistence type="predicted"/>
<comment type="caution">
    <text evidence="2">The sequence shown here is derived from an EMBL/GenBank/DDBJ whole genome shotgun (WGS) entry which is preliminary data.</text>
</comment>
<keyword evidence="1" id="KW-1133">Transmembrane helix</keyword>
<dbReference type="EMBL" id="SNRY01005003">
    <property type="protein sequence ID" value="KAA6316098.1"/>
    <property type="molecule type" value="Genomic_DNA"/>
</dbReference>
<organism evidence="2">
    <name type="scientific">termite gut metagenome</name>
    <dbReference type="NCBI Taxonomy" id="433724"/>
    <lineage>
        <taxon>unclassified sequences</taxon>
        <taxon>metagenomes</taxon>
        <taxon>organismal metagenomes</taxon>
    </lineage>
</organism>